<evidence type="ECO:0000256" key="1">
    <source>
        <dbReference type="ARBA" id="ARBA00004127"/>
    </source>
</evidence>
<evidence type="ECO:0000313" key="9">
    <source>
        <dbReference type="Proteomes" id="UP000093267"/>
    </source>
</evidence>
<dbReference type="GO" id="GO:0016020">
    <property type="term" value="C:membrane"/>
    <property type="evidence" value="ECO:0007669"/>
    <property type="project" value="InterPro"/>
</dbReference>
<dbReference type="Proteomes" id="UP000093267">
    <property type="component" value="Chromosome"/>
</dbReference>
<comment type="similarity">
    <text evidence="2">Belongs to the UPF0073 (Hly-III) family.</text>
</comment>
<keyword evidence="6" id="KW-0862">Zinc</keyword>
<comment type="subcellular location">
    <subcellularLocation>
        <location evidence="1">Endomembrane system</location>
        <topology evidence="1">Multi-pass membrane protein</topology>
    </subcellularLocation>
</comment>
<organism evidence="8 9">
    <name type="scientific">Secundilactobacillus paracollinoides</name>
    <dbReference type="NCBI Taxonomy" id="240427"/>
    <lineage>
        <taxon>Bacteria</taxon>
        <taxon>Bacillati</taxon>
        <taxon>Bacillota</taxon>
        <taxon>Bacilli</taxon>
        <taxon>Lactobacillales</taxon>
        <taxon>Lactobacillaceae</taxon>
        <taxon>Secundilactobacillus</taxon>
    </lineage>
</organism>
<feature type="transmembrane region" description="Helical" evidence="7">
    <location>
        <begin position="67"/>
        <end position="90"/>
    </location>
</feature>
<dbReference type="GO" id="GO:0046872">
    <property type="term" value="F:metal ion binding"/>
    <property type="evidence" value="ECO:0007669"/>
    <property type="project" value="UniProtKB-KW"/>
</dbReference>
<feature type="transmembrane region" description="Helical" evidence="7">
    <location>
        <begin position="207"/>
        <end position="228"/>
    </location>
</feature>
<dbReference type="NCBIfam" id="TIGR01065">
    <property type="entry name" value="hlyIII"/>
    <property type="match status" value="1"/>
</dbReference>
<feature type="binding site" evidence="6">
    <location>
        <position position="85"/>
    </location>
    <ligand>
        <name>Zn(2+)</name>
        <dbReference type="ChEBI" id="CHEBI:29105"/>
    </ligand>
</feature>
<dbReference type="OrthoDB" id="9813689at2"/>
<feature type="transmembrane region" description="Helical" evidence="7">
    <location>
        <begin position="179"/>
        <end position="200"/>
    </location>
</feature>
<feature type="binding site" evidence="6">
    <location>
        <position position="211"/>
    </location>
    <ligand>
        <name>Zn(2+)</name>
        <dbReference type="ChEBI" id="CHEBI:29105"/>
    </ligand>
</feature>
<dbReference type="InterPro" id="IPR005744">
    <property type="entry name" value="Hy-lIII"/>
</dbReference>
<dbReference type="GO" id="GO:0012505">
    <property type="term" value="C:endomembrane system"/>
    <property type="evidence" value="ECO:0007669"/>
    <property type="project" value="UniProtKB-SubCell"/>
</dbReference>
<dbReference type="EMBL" id="CP014924">
    <property type="protein sequence ID" value="ANZ68467.1"/>
    <property type="molecule type" value="Genomic_DNA"/>
</dbReference>
<protein>
    <submittedName>
        <fullName evidence="8">Hemolysin III</fullName>
    </submittedName>
</protein>
<dbReference type="GO" id="GO:0140911">
    <property type="term" value="F:pore-forming activity"/>
    <property type="evidence" value="ECO:0007669"/>
    <property type="project" value="InterPro"/>
</dbReference>
<gene>
    <name evidence="8" type="ORF">AYR63_12855</name>
</gene>
<keyword evidence="5 7" id="KW-0472">Membrane</keyword>
<evidence type="ECO:0000256" key="3">
    <source>
        <dbReference type="ARBA" id="ARBA00022692"/>
    </source>
</evidence>
<feature type="transmembrane region" description="Helical" evidence="7">
    <location>
        <begin position="153"/>
        <end position="173"/>
    </location>
</feature>
<dbReference type="PANTHER" id="PTHR20855">
    <property type="entry name" value="ADIPOR/PROGESTIN RECEPTOR-RELATED"/>
    <property type="match status" value="1"/>
</dbReference>
<dbReference type="PANTHER" id="PTHR20855:SF129">
    <property type="entry name" value="HEMOLYSIN-3 HOMOLOG"/>
    <property type="match status" value="1"/>
</dbReference>
<keyword evidence="6" id="KW-0479">Metal-binding</keyword>
<feature type="transmembrane region" description="Helical" evidence="7">
    <location>
        <begin position="126"/>
        <end position="146"/>
    </location>
</feature>
<accession>A0A1B2J2E9</accession>
<feature type="transmembrane region" description="Helical" evidence="7">
    <location>
        <begin position="102"/>
        <end position="120"/>
    </location>
</feature>
<dbReference type="STRING" id="240427.AYR62_05950"/>
<dbReference type="InterPro" id="IPR004254">
    <property type="entry name" value="AdipoR/HlyIII-related"/>
</dbReference>
<feature type="binding site" evidence="6">
    <location>
        <position position="207"/>
    </location>
    <ligand>
        <name>Zn(2+)</name>
        <dbReference type="ChEBI" id="CHEBI:29105"/>
    </ligand>
</feature>
<sequence>MGGLFLLQSNQKQKRSVAPQFSRRYQIINEVLNSVTHGIGVGLSIAGLVLLIIRAVHLGGAMRITAYTVYGAILVLFYLASTMFHSLYFTKASHVFQIFDHCAIYLLIAGTYTPYCLVVIRGTLGWVIFGVTWVTAVLGIIYKSLWLGKFQKLSTILYVVMGWFCVLGFKPLYNGLGPHGFLLLVLGGVAFTAGAVLYSFKNIKFGHVIWHLFVLLGTILMFFSVYLYA</sequence>
<proteinExistence type="inferred from homology"/>
<evidence type="ECO:0000256" key="5">
    <source>
        <dbReference type="ARBA" id="ARBA00023136"/>
    </source>
</evidence>
<evidence type="ECO:0000256" key="2">
    <source>
        <dbReference type="ARBA" id="ARBA00008488"/>
    </source>
</evidence>
<evidence type="ECO:0000313" key="8">
    <source>
        <dbReference type="EMBL" id="ANZ68467.1"/>
    </source>
</evidence>
<reference evidence="8 9" key="1">
    <citation type="submission" date="2016-03" db="EMBL/GenBank/DDBJ databases">
        <title>Pediococcus and Lactobacillus from brewery environment - whole genome sequencing and assembly.</title>
        <authorList>
            <person name="Behr J."/>
            <person name="Geissler A.J."/>
            <person name="Vogel R.F."/>
        </authorList>
    </citation>
    <scope>NUCLEOTIDE SEQUENCE [LARGE SCALE GENOMIC DNA]</scope>
    <source>
        <strain evidence="8 9">TMW 1.1995</strain>
    </source>
</reference>
<keyword evidence="4 7" id="KW-1133">Transmembrane helix</keyword>
<feature type="transmembrane region" description="Helical" evidence="7">
    <location>
        <begin position="31"/>
        <end position="55"/>
    </location>
</feature>
<evidence type="ECO:0000256" key="6">
    <source>
        <dbReference type="PIRSR" id="PIRSR604254-1"/>
    </source>
</evidence>
<evidence type="ECO:0000256" key="7">
    <source>
        <dbReference type="SAM" id="Phobius"/>
    </source>
</evidence>
<dbReference type="Pfam" id="PF03006">
    <property type="entry name" value="HlyIII"/>
    <property type="match status" value="1"/>
</dbReference>
<keyword evidence="3 7" id="KW-0812">Transmembrane</keyword>
<dbReference type="AlphaFoldDB" id="A0A1B2J2E9"/>
<evidence type="ECO:0000256" key="4">
    <source>
        <dbReference type="ARBA" id="ARBA00022989"/>
    </source>
</evidence>
<name>A0A1B2J2E9_9LACO</name>
<keyword evidence="9" id="KW-1185">Reference proteome</keyword>